<evidence type="ECO:0000313" key="3">
    <source>
        <dbReference type="EMBL" id="BBL92415.1"/>
    </source>
</evidence>
<dbReference type="AlphaFoldDB" id="A0A510IF54"/>
<evidence type="ECO:0000256" key="2">
    <source>
        <dbReference type="SAM" id="Coils"/>
    </source>
</evidence>
<keyword evidence="2" id="KW-0175">Coiled coil</keyword>
<organism evidence="3 4">
    <name type="scientific">Vibrio rotiferianus</name>
    <dbReference type="NCBI Taxonomy" id="190895"/>
    <lineage>
        <taxon>Bacteria</taxon>
        <taxon>Pseudomonadati</taxon>
        <taxon>Pseudomonadota</taxon>
        <taxon>Gammaproteobacteria</taxon>
        <taxon>Vibrionales</taxon>
        <taxon>Vibrionaceae</taxon>
        <taxon>Vibrio</taxon>
    </lineage>
</organism>
<geneLocation type="plasmid" evidence="4">
    <name>pam7 dna</name>
</geneLocation>
<dbReference type="RefSeq" id="WP_143694367.1">
    <property type="nucleotide sequence ID" value="NZ_AP019800.1"/>
</dbReference>
<evidence type="ECO:0000313" key="4">
    <source>
        <dbReference type="Proteomes" id="UP000315115"/>
    </source>
</evidence>
<sequence length="106" mass="12405">MKHLARIEVAISEKKESLKSLEEKYQSLDINDCTDQLDRSQVNEERDRIQALINQKNASLIQCERVKVFLSSNPEFDDCCLECGEELNLIRLEKFPEKLRCIDCEQ</sequence>
<dbReference type="EMBL" id="AP019800">
    <property type="protein sequence ID" value="BBL92415.1"/>
    <property type="molecule type" value="Genomic_DNA"/>
</dbReference>
<dbReference type="Proteomes" id="UP000315115">
    <property type="component" value="Plasmid pAM7"/>
</dbReference>
<feature type="coiled-coil region" evidence="2">
    <location>
        <begin position="4"/>
        <end position="31"/>
    </location>
</feature>
<evidence type="ECO:0000256" key="1">
    <source>
        <dbReference type="PROSITE-ProRule" id="PRU00510"/>
    </source>
</evidence>
<feature type="zinc finger region" description="dksA C4-type" evidence="1">
    <location>
        <begin position="80"/>
        <end position="104"/>
    </location>
</feature>
<keyword evidence="3" id="KW-0614">Plasmid</keyword>
<proteinExistence type="predicted"/>
<gene>
    <name evidence="3" type="ORF">VroAM7_50680</name>
</gene>
<dbReference type="PROSITE" id="PS51128">
    <property type="entry name" value="ZF_DKSA_2"/>
    <property type="match status" value="1"/>
</dbReference>
<accession>A0A510IF54</accession>
<reference evidence="4" key="1">
    <citation type="submission" date="2019-07" db="EMBL/GenBank/DDBJ databases">
        <title>Complete Genome Sequences of Vibrion rotiferianus strain AM7.</title>
        <authorList>
            <person name="Miyazaki K."/>
            <person name="Wiseschart A."/>
            <person name="Pootanakit K."/>
            <person name="Ishimori K."/>
            <person name="Kitahara K."/>
        </authorList>
    </citation>
    <scope>NUCLEOTIDE SEQUENCE [LARGE SCALE GENOMIC DNA]</scope>
    <source>
        <strain evidence="4">AM7</strain>
        <plasmid evidence="4">pam7 dna</plasmid>
    </source>
</reference>
<protein>
    <submittedName>
        <fullName evidence="3">Uncharacterized protein</fullName>
    </submittedName>
</protein>
<name>A0A510IF54_9VIBR</name>